<dbReference type="GO" id="GO:0003676">
    <property type="term" value="F:nucleic acid binding"/>
    <property type="evidence" value="ECO:0007669"/>
    <property type="project" value="InterPro"/>
</dbReference>
<dbReference type="GO" id="GO:0006364">
    <property type="term" value="P:rRNA processing"/>
    <property type="evidence" value="ECO:0007669"/>
    <property type="project" value="TreeGrafter"/>
</dbReference>
<dbReference type="RefSeq" id="XP_026598709.1">
    <property type="nucleotide sequence ID" value="XM_026752691.1"/>
</dbReference>
<dbReference type="GO" id="GO:0000027">
    <property type="term" value="P:ribosomal large subunit assembly"/>
    <property type="evidence" value="ECO:0007669"/>
    <property type="project" value="TreeGrafter"/>
</dbReference>
<dbReference type="InterPro" id="IPR013520">
    <property type="entry name" value="Ribonucl_H"/>
</dbReference>
<gene>
    <name evidence="6" type="ORF">DSM5745_10675</name>
</gene>
<keyword evidence="3" id="KW-0269">Exonuclease</keyword>
<feature type="compositionally biased region" description="Basic and acidic residues" evidence="4">
    <location>
        <begin position="12"/>
        <end position="30"/>
    </location>
</feature>
<dbReference type="SMART" id="SM00479">
    <property type="entry name" value="EXOIII"/>
    <property type="match status" value="1"/>
</dbReference>
<keyword evidence="7" id="KW-1185">Reference proteome</keyword>
<reference evidence="6 7" key="1">
    <citation type="journal article" date="2018" name="IMA Fungus">
        <title>IMA Genome-F 9: Draft genome sequence of Annulohypoxylon stygium, Aspergillus mulundensis, Berkeleyomyces basicola (syn. Thielaviopsis basicola), Ceratocystis smalleyi, two Cercospora beticola strains, Coleophoma cylindrospora, Fusarium fracticaudum, Phialophora cf. hyalina, and Morchella septimelata.</title>
        <authorList>
            <person name="Wingfield B.D."/>
            <person name="Bills G.F."/>
            <person name="Dong Y."/>
            <person name="Huang W."/>
            <person name="Nel W.J."/>
            <person name="Swalarsk-Parry B.S."/>
            <person name="Vaghefi N."/>
            <person name="Wilken P.M."/>
            <person name="An Z."/>
            <person name="de Beer Z.W."/>
            <person name="De Vos L."/>
            <person name="Chen L."/>
            <person name="Duong T.A."/>
            <person name="Gao Y."/>
            <person name="Hammerbacher A."/>
            <person name="Kikkert J.R."/>
            <person name="Li Y."/>
            <person name="Li H."/>
            <person name="Li K."/>
            <person name="Li Q."/>
            <person name="Liu X."/>
            <person name="Ma X."/>
            <person name="Naidoo K."/>
            <person name="Pethybridge S.J."/>
            <person name="Sun J."/>
            <person name="Steenkamp E.T."/>
            <person name="van der Nest M.A."/>
            <person name="van Wyk S."/>
            <person name="Wingfield M.J."/>
            <person name="Xiong C."/>
            <person name="Yue Q."/>
            <person name="Zhang X."/>
        </authorList>
    </citation>
    <scope>NUCLEOTIDE SEQUENCE [LARGE SCALE GENOMIC DNA]</scope>
    <source>
        <strain evidence="6 7">DSM 5745</strain>
    </source>
</reference>
<dbReference type="PANTHER" id="PTHR12801">
    <property type="entry name" value="RNA EXONUCLEASE REXO1 / RECO3 FAMILY MEMBER-RELATED"/>
    <property type="match status" value="1"/>
</dbReference>
<dbReference type="Proteomes" id="UP000256690">
    <property type="component" value="Unassembled WGS sequence"/>
</dbReference>
<sequence>MAPKRARPADPTYRDTGPKDEADVDVDTRPTKRARGKAPKQANRAGHRKAKTKIDAVKKKTEDEWKKKHPHLTANLAVPAWGAESDADPHVNAAIRDEAKKHNKVQGTKTSALMAGAVRAAIVKEAKKATKAACEARKNAYNAVKALGLCDFDQQRAGIRQALKGAHVQALETAEEITKDELKELKEHAAKAYMKAQSIGLQLGHPFAARNGGWTLLREDQQDELLHQLMDQSHSEADLAEAKFPMPGRFGFARAPAGARDPNKPKKRVVALDCEFVKNAREQSMLAQLVVVDMLTGKVLDDVLVDTPEPIADYATEYSGLTPATYDRYRKLDLVLPNVAAAQAALFEHIDDQTIIVGYAVHNDFEQLKLCHTRVVDPQLLIRRAVENKYGRDFGARLQYLWKLKHLMVDLVGRYVQLSKKGHDCVEDAFAARELVIWWLAKENAKPVRRWVRMMARDQSRYLGRTPWLHDMEWTDRLTPDSEDSEANPGGSESSASGEAEANPEE</sequence>
<evidence type="ECO:0000259" key="5">
    <source>
        <dbReference type="SMART" id="SM00479"/>
    </source>
</evidence>
<dbReference type="InterPro" id="IPR036397">
    <property type="entry name" value="RNaseH_sf"/>
</dbReference>
<accession>A0A3D8QHG0</accession>
<feature type="domain" description="Exonuclease" evidence="5">
    <location>
        <begin position="268"/>
        <end position="445"/>
    </location>
</feature>
<dbReference type="SUPFAM" id="SSF53098">
    <property type="entry name" value="Ribonuclease H-like"/>
    <property type="match status" value="1"/>
</dbReference>
<dbReference type="InterPro" id="IPR012337">
    <property type="entry name" value="RNaseH-like_sf"/>
</dbReference>
<feature type="region of interest" description="Disordered" evidence="4">
    <location>
        <begin position="474"/>
        <end position="506"/>
    </location>
</feature>
<protein>
    <recommendedName>
        <fullName evidence="5">Exonuclease domain-containing protein</fullName>
    </recommendedName>
</protein>
<dbReference type="InterPro" id="IPR047021">
    <property type="entry name" value="REXO1/3/4-like"/>
</dbReference>
<feature type="compositionally biased region" description="Low complexity" evidence="4">
    <location>
        <begin position="487"/>
        <end position="506"/>
    </location>
</feature>
<dbReference type="GeneID" id="38121045"/>
<evidence type="ECO:0000256" key="2">
    <source>
        <dbReference type="ARBA" id="ARBA00022801"/>
    </source>
</evidence>
<dbReference type="OrthoDB" id="16516at2759"/>
<dbReference type="GO" id="GO:0005634">
    <property type="term" value="C:nucleus"/>
    <property type="evidence" value="ECO:0007669"/>
    <property type="project" value="TreeGrafter"/>
</dbReference>
<evidence type="ECO:0000256" key="3">
    <source>
        <dbReference type="ARBA" id="ARBA00022839"/>
    </source>
</evidence>
<dbReference type="STRING" id="1810919.A0A3D8QHG0"/>
<evidence type="ECO:0000313" key="7">
    <source>
        <dbReference type="Proteomes" id="UP000256690"/>
    </source>
</evidence>
<name>A0A3D8QHG0_9EURO</name>
<dbReference type="GO" id="GO:0004527">
    <property type="term" value="F:exonuclease activity"/>
    <property type="evidence" value="ECO:0007669"/>
    <property type="project" value="UniProtKB-KW"/>
</dbReference>
<dbReference type="PANTHER" id="PTHR12801:SF114">
    <property type="entry name" value="EXONUCLEASE, PUTATIVE (AFU_ORTHOLOGUE AFUA_7G00870)-RELATED"/>
    <property type="match status" value="1"/>
</dbReference>
<dbReference type="AlphaFoldDB" id="A0A3D8QHG0"/>
<comment type="caution">
    <text evidence="6">The sequence shown here is derived from an EMBL/GenBank/DDBJ whole genome shotgun (WGS) entry which is preliminary data.</text>
</comment>
<feature type="region of interest" description="Disordered" evidence="4">
    <location>
        <begin position="1"/>
        <end position="56"/>
    </location>
</feature>
<dbReference type="Gene3D" id="3.30.420.10">
    <property type="entry name" value="Ribonuclease H-like superfamily/Ribonuclease H"/>
    <property type="match status" value="1"/>
</dbReference>
<evidence type="ECO:0000313" key="6">
    <source>
        <dbReference type="EMBL" id="RDW61177.1"/>
    </source>
</evidence>
<dbReference type="EMBL" id="PVWQ01000017">
    <property type="protein sequence ID" value="RDW61177.1"/>
    <property type="molecule type" value="Genomic_DNA"/>
</dbReference>
<evidence type="ECO:0000256" key="1">
    <source>
        <dbReference type="ARBA" id="ARBA00022722"/>
    </source>
</evidence>
<keyword evidence="1" id="KW-0540">Nuclease</keyword>
<evidence type="ECO:0000256" key="4">
    <source>
        <dbReference type="SAM" id="MobiDB-lite"/>
    </source>
</evidence>
<organism evidence="6 7">
    <name type="scientific">Aspergillus mulundensis</name>
    <dbReference type="NCBI Taxonomy" id="1810919"/>
    <lineage>
        <taxon>Eukaryota</taxon>
        <taxon>Fungi</taxon>
        <taxon>Dikarya</taxon>
        <taxon>Ascomycota</taxon>
        <taxon>Pezizomycotina</taxon>
        <taxon>Eurotiomycetes</taxon>
        <taxon>Eurotiomycetidae</taxon>
        <taxon>Eurotiales</taxon>
        <taxon>Aspergillaceae</taxon>
        <taxon>Aspergillus</taxon>
        <taxon>Aspergillus subgen. Nidulantes</taxon>
    </lineage>
</organism>
<proteinExistence type="predicted"/>
<keyword evidence="2" id="KW-0378">Hydrolase</keyword>